<sequence length="548" mass="60468">MGCAMGKNSSPYSSPHDIERLKLGHGYVPGGNGVRPINHTQLSRDSARKALIRNEVEYKYIVGAVNAKGGAGGGGERVVVGKGEERSGGSGNVSKRVASKKIEGVELVDGWPKWLVDNVPGDLLAGLASKSADSYDKIAKVGQGTYSNVYKARDRDTKKIVALKKVRFDTSEPESVKFMAREITMLKMLDHPNIIKLKGLATSRMQYSLYLVFDFMQSDLTGIISRPGERLNEAQVKSYMQQLLSGLHHCHNNGILHRDIKPSNLLIDSSGVLKIADFGLANLYTKKRRLTSRVVTLWYRAPELLLGSTEYGDGIDLWSAGCVLAEMFVGRPIMPGRTEVEQLHRIFKLCGSPSENYWKEMKLPASFRPPPHYKPSFEEAFSSFPASSFGLLTTLLALYPTSRGSAASALQSEGNKPIELPSGAESHKEEKYAEPQMNSQEMWYSAVSASSSITTTTRNEGSLHASLSPVFFSNKKISPKTVGHPNALKNIKNPTLLQASIRDIINLNEGRVLPHYRRSLSTIDFRSFDPEKISQVFGFDKDQAIKKN</sequence>
<keyword evidence="4" id="KW-0547">Nucleotide-binding</keyword>
<accession>A0A2I4ETB6</accession>
<dbReference type="SMART" id="SM00220">
    <property type="entry name" value="S_TKc"/>
    <property type="match status" value="1"/>
</dbReference>
<dbReference type="InterPro" id="IPR011009">
    <property type="entry name" value="Kinase-like_dom_sf"/>
</dbReference>
<name>A0A2I4ETB6_JUGRE</name>
<dbReference type="InterPro" id="IPR000719">
    <property type="entry name" value="Prot_kinase_dom"/>
</dbReference>
<gene>
    <name evidence="8" type="primary">LOC108992500</name>
</gene>
<evidence type="ECO:0000256" key="5">
    <source>
        <dbReference type="ARBA" id="ARBA00022777"/>
    </source>
</evidence>
<evidence type="ECO:0000313" key="7">
    <source>
        <dbReference type="Proteomes" id="UP000235220"/>
    </source>
</evidence>
<dbReference type="PROSITE" id="PS00108">
    <property type="entry name" value="PROTEIN_KINASE_ST"/>
    <property type="match status" value="1"/>
</dbReference>
<dbReference type="PANTHER" id="PTHR24056">
    <property type="entry name" value="CELL DIVISION PROTEIN KINASE"/>
    <property type="match status" value="1"/>
</dbReference>
<dbReference type="RefSeq" id="XP_018822648.2">
    <property type="nucleotide sequence ID" value="XM_018967103.2"/>
</dbReference>
<dbReference type="PANTHER" id="PTHR24056:SF221">
    <property type="entry name" value="OS02G0304500 PROTEIN"/>
    <property type="match status" value="1"/>
</dbReference>
<organism evidence="7 8">
    <name type="scientific">Juglans regia</name>
    <name type="common">English walnut</name>
    <dbReference type="NCBI Taxonomy" id="51240"/>
    <lineage>
        <taxon>Eukaryota</taxon>
        <taxon>Viridiplantae</taxon>
        <taxon>Streptophyta</taxon>
        <taxon>Embryophyta</taxon>
        <taxon>Tracheophyta</taxon>
        <taxon>Spermatophyta</taxon>
        <taxon>Magnoliopsida</taxon>
        <taxon>eudicotyledons</taxon>
        <taxon>Gunneridae</taxon>
        <taxon>Pentapetalae</taxon>
        <taxon>rosids</taxon>
        <taxon>fabids</taxon>
        <taxon>Fagales</taxon>
        <taxon>Juglandaceae</taxon>
        <taxon>Juglans</taxon>
    </lineage>
</organism>
<evidence type="ECO:0000256" key="1">
    <source>
        <dbReference type="ARBA" id="ARBA00006485"/>
    </source>
</evidence>
<dbReference type="SUPFAM" id="SSF56112">
    <property type="entry name" value="Protein kinase-like (PK-like)"/>
    <property type="match status" value="1"/>
</dbReference>
<comment type="similarity">
    <text evidence="1">Belongs to the protein kinase superfamily. CMGC Ser/Thr protein kinase family. CDC2/CDKX subfamily.</text>
</comment>
<dbReference type="GeneID" id="108992500"/>
<dbReference type="Gene3D" id="3.30.200.20">
    <property type="entry name" value="Phosphorylase Kinase, domain 1"/>
    <property type="match status" value="1"/>
</dbReference>
<evidence type="ECO:0000256" key="3">
    <source>
        <dbReference type="ARBA" id="ARBA00022679"/>
    </source>
</evidence>
<dbReference type="FunFam" id="3.30.200.20:FF:000021">
    <property type="entry name" value="probable serine/threonine-protein kinase At1g54610"/>
    <property type="match status" value="1"/>
</dbReference>
<dbReference type="InterPro" id="IPR017441">
    <property type="entry name" value="Protein_kinase_ATP_BS"/>
</dbReference>
<evidence type="ECO:0000256" key="2">
    <source>
        <dbReference type="ARBA" id="ARBA00022527"/>
    </source>
</evidence>
<dbReference type="GO" id="GO:0005524">
    <property type="term" value="F:ATP binding"/>
    <property type="evidence" value="ECO:0007669"/>
    <property type="project" value="UniProtKB-UniRule"/>
</dbReference>
<reference evidence="8" key="1">
    <citation type="submission" date="2025-08" db="UniProtKB">
        <authorList>
            <consortium name="RefSeq"/>
        </authorList>
    </citation>
    <scope>IDENTIFICATION</scope>
    <source>
        <tissue evidence="8">Leaves</tissue>
    </source>
</reference>
<proteinExistence type="inferred from homology"/>
<protein>
    <submittedName>
        <fullName evidence="8">Probable serine/threonine-protein kinase At1g54610 isoform X2</fullName>
    </submittedName>
</protein>
<dbReference type="Proteomes" id="UP000235220">
    <property type="component" value="Chromosome 1"/>
</dbReference>
<dbReference type="PROSITE" id="PS50011">
    <property type="entry name" value="PROTEIN_KINASE_DOM"/>
    <property type="match status" value="1"/>
</dbReference>
<evidence type="ECO:0000256" key="6">
    <source>
        <dbReference type="ARBA" id="ARBA00022840"/>
    </source>
</evidence>
<dbReference type="Gramene" id="Jr01_15470_p1">
    <property type="protein sequence ID" value="cds.Jr01_15470_p1"/>
    <property type="gene ID" value="Jr01_15470"/>
</dbReference>
<dbReference type="GO" id="GO:0004674">
    <property type="term" value="F:protein serine/threonine kinase activity"/>
    <property type="evidence" value="ECO:0007669"/>
    <property type="project" value="UniProtKB-KW"/>
</dbReference>
<keyword evidence="5 8" id="KW-0418">Kinase</keyword>
<dbReference type="PROSITE" id="PS00107">
    <property type="entry name" value="PROTEIN_KINASE_ATP"/>
    <property type="match status" value="1"/>
</dbReference>
<dbReference type="InterPro" id="IPR008271">
    <property type="entry name" value="Ser/Thr_kinase_AS"/>
</dbReference>
<dbReference type="Pfam" id="PF00069">
    <property type="entry name" value="Pkinase"/>
    <property type="match status" value="1"/>
</dbReference>
<keyword evidence="6" id="KW-0067">ATP-binding</keyword>
<dbReference type="Gene3D" id="1.10.510.10">
    <property type="entry name" value="Transferase(Phosphotransferase) domain 1"/>
    <property type="match status" value="1"/>
</dbReference>
<dbReference type="InterPro" id="IPR050108">
    <property type="entry name" value="CDK"/>
</dbReference>
<evidence type="ECO:0000256" key="4">
    <source>
        <dbReference type="ARBA" id="ARBA00022741"/>
    </source>
</evidence>
<keyword evidence="2" id="KW-0723">Serine/threonine-protein kinase</keyword>
<dbReference type="FunFam" id="1.10.510.10:FF:000624">
    <property type="entry name" value="Mitogen-activated protein kinase"/>
    <property type="match status" value="1"/>
</dbReference>
<dbReference type="AlphaFoldDB" id="A0A2I4ETB6"/>
<dbReference type="CDD" id="cd07840">
    <property type="entry name" value="STKc_CDK9_like"/>
    <property type="match status" value="1"/>
</dbReference>
<evidence type="ECO:0000313" key="8">
    <source>
        <dbReference type="RefSeq" id="XP_018822648.2"/>
    </source>
</evidence>
<keyword evidence="7" id="KW-1185">Reference proteome</keyword>
<keyword evidence="3" id="KW-0808">Transferase</keyword>